<dbReference type="STRING" id="1142394.PSMK_16140"/>
<evidence type="ECO:0000256" key="3">
    <source>
        <dbReference type="ARBA" id="ARBA00012739"/>
    </source>
</evidence>
<protein>
    <recommendedName>
        <fullName evidence="4 10">Glutamyl-tRNA(Gln) amidotransferase subunit A</fullName>
        <shortName evidence="10">Glu-ADT subunit A</shortName>
        <ecNumber evidence="3 10">6.3.5.7</ecNumber>
    </recommendedName>
</protein>
<dbReference type="GO" id="GO:0006412">
    <property type="term" value="P:translation"/>
    <property type="evidence" value="ECO:0007669"/>
    <property type="project" value="UniProtKB-UniRule"/>
</dbReference>
<dbReference type="NCBIfam" id="TIGR00132">
    <property type="entry name" value="gatA"/>
    <property type="match status" value="1"/>
</dbReference>
<evidence type="ECO:0000256" key="4">
    <source>
        <dbReference type="ARBA" id="ARBA00014428"/>
    </source>
</evidence>
<organism evidence="12 13">
    <name type="scientific">Phycisphaera mikurensis (strain NBRC 102666 / KCTC 22515 / FYK2301M01)</name>
    <dbReference type="NCBI Taxonomy" id="1142394"/>
    <lineage>
        <taxon>Bacteria</taxon>
        <taxon>Pseudomonadati</taxon>
        <taxon>Planctomycetota</taxon>
        <taxon>Phycisphaerae</taxon>
        <taxon>Phycisphaerales</taxon>
        <taxon>Phycisphaeraceae</taxon>
        <taxon>Phycisphaera</taxon>
    </lineage>
</organism>
<dbReference type="GO" id="GO:0005524">
    <property type="term" value="F:ATP binding"/>
    <property type="evidence" value="ECO:0007669"/>
    <property type="project" value="UniProtKB-KW"/>
</dbReference>
<evidence type="ECO:0000256" key="2">
    <source>
        <dbReference type="ARBA" id="ARBA00011123"/>
    </source>
</evidence>
<dbReference type="EC" id="6.3.5.7" evidence="3 10"/>
<dbReference type="Proteomes" id="UP000007881">
    <property type="component" value="Chromosome"/>
</dbReference>
<evidence type="ECO:0000256" key="5">
    <source>
        <dbReference type="ARBA" id="ARBA00022598"/>
    </source>
</evidence>
<dbReference type="AlphaFoldDB" id="I0IET5"/>
<dbReference type="PANTHER" id="PTHR11895">
    <property type="entry name" value="TRANSAMIDASE"/>
    <property type="match status" value="1"/>
</dbReference>
<evidence type="ECO:0000313" key="12">
    <source>
        <dbReference type="EMBL" id="BAM03773.1"/>
    </source>
</evidence>
<dbReference type="InterPro" id="IPR000120">
    <property type="entry name" value="Amidase"/>
</dbReference>
<comment type="similarity">
    <text evidence="1 10">Belongs to the amidase family. GatA subfamily.</text>
</comment>
<keyword evidence="13" id="KW-1185">Reference proteome</keyword>
<keyword evidence="5 10" id="KW-0436">Ligase</keyword>
<gene>
    <name evidence="10 12" type="primary">gatA</name>
    <name evidence="12" type="ordered locus">PSMK_16140</name>
</gene>
<dbReference type="GO" id="GO:0050567">
    <property type="term" value="F:glutaminyl-tRNA synthase (glutamine-hydrolyzing) activity"/>
    <property type="evidence" value="ECO:0007669"/>
    <property type="project" value="UniProtKB-UniRule"/>
</dbReference>
<dbReference type="PANTHER" id="PTHR11895:SF151">
    <property type="entry name" value="GLUTAMYL-TRNA(GLN) AMIDOTRANSFERASE SUBUNIT A"/>
    <property type="match status" value="1"/>
</dbReference>
<evidence type="ECO:0000313" key="13">
    <source>
        <dbReference type="Proteomes" id="UP000007881"/>
    </source>
</evidence>
<dbReference type="Gene3D" id="3.90.1300.10">
    <property type="entry name" value="Amidase signature (AS) domain"/>
    <property type="match status" value="1"/>
</dbReference>
<comment type="function">
    <text evidence="10">Allows the formation of correctly charged Gln-tRNA(Gln) through the transamidation of misacylated Glu-tRNA(Gln) in organisms which lack glutaminyl-tRNA synthetase. The reaction takes place in the presence of glutamine and ATP through an activated gamma-phospho-Glu-tRNA(Gln).</text>
</comment>
<dbReference type="InterPro" id="IPR036928">
    <property type="entry name" value="AS_sf"/>
</dbReference>
<dbReference type="KEGG" id="phm:PSMK_16140"/>
<feature type="active site" description="Acyl-ester intermediate" evidence="10">
    <location>
        <position position="182"/>
    </location>
</feature>
<keyword evidence="7 10" id="KW-0067">ATP-binding</keyword>
<proteinExistence type="inferred from homology"/>
<dbReference type="SUPFAM" id="SSF75304">
    <property type="entry name" value="Amidase signature (AS) enzymes"/>
    <property type="match status" value="1"/>
</dbReference>
<keyword evidence="6 10" id="KW-0547">Nucleotide-binding</keyword>
<dbReference type="Pfam" id="PF01425">
    <property type="entry name" value="Amidase"/>
    <property type="match status" value="1"/>
</dbReference>
<keyword evidence="8 10" id="KW-0648">Protein biosynthesis</keyword>
<dbReference type="eggNOG" id="COG0154">
    <property type="taxonomic scope" value="Bacteria"/>
</dbReference>
<feature type="domain" description="Amidase" evidence="11">
    <location>
        <begin position="34"/>
        <end position="493"/>
    </location>
</feature>
<comment type="subunit">
    <text evidence="2 10">Heterotrimer of A, B and C subunits.</text>
</comment>
<reference evidence="12 13" key="1">
    <citation type="submission" date="2012-02" db="EMBL/GenBank/DDBJ databases">
        <title>Complete genome sequence of Phycisphaera mikurensis NBRC 102666.</title>
        <authorList>
            <person name="Ankai A."/>
            <person name="Hosoyama A."/>
            <person name="Terui Y."/>
            <person name="Sekine M."/>
            <person name="Fukai R."/>
            <person name="Kato Y."/>
            <person name="Nakamura S."/>
            <person name="Yamada-Narita S."/>
            <person name="Kawakoshi A."/>
            <person name="Fukunaga Y."/>
            <person name="Yamazaki S."/>
            <person name="Fujita N."/>
        </authorList>
    </citation>
    <scope>NUCLEOTIDE SEQUENCE [LARGE SCALE GENOMIC DNA]</scope>
    <source>
        <strain evidence="13">NBRC 102666 / KCTC 22515 / FYK2301M01</strain>
    </source>
</reference>
<dbReference type="InterPro" id="IPR023631">
    <property type="entry name" value="Amidase_dom"/>
</dbReference>
<dbReference type="GO" id="GO:0030956">
    <property type="term" value="C:glutamyl-tRNA(Gln) amidotransferase complex"/>
    <property type="evidence" value="ECO:0007669"/>
    <property type="project" value="InterPro"/>
</dbReference>
<evidence type="ECO:0000256" key="10">
    <source>
        <dbReference type="HAMAP-Rule" id="MF_00120"/>
    </source>
</evidence>
<evidence type="ECO:0000256" key="8">
    <source>
        <dbReference type="ARBA" id="ARBA00022917"/>
    </source>
</evidence>
<dbReference type="EMBL" id="AP012338">
    <property type="protein sequence ID" value="BAM03773.1"/>
    <property type="molecule type" value="Genomic_DNA"/>
</dbReference>
<evidence type="ECO:0000256" key="1">
    <source>
        <dbReference type="ARBA" id="ARBA00008069"/>
    </source>
</evidence>
<evidence type="ECO:0000256" key="7">
    <source>
        <dbReference type="ARBA" id="ARBA00022840"/>
    </source>
</evidence>
<dbReference type="RefSeq" id="WP_014436991.1">
    <property type="nucleotide sequence ID" value="NC_017080.1"/>
</dbReference>
<evidence type="ECO:0000259" key="11">
    <source>
        <dbReference type="Pfam" id="PF01425"/>
    </source>
</evidence>
<dbReference type="HAMAP" id="MF_00120">
    <property type="entry name" value="GatA"/>
    <property type="match status" value="1"/>
</dbReference>
<dbReference type="PROSITE" id="PS00571">
    <property type="entry name" value="AMIDASES"/>
    <property type="match status" value="1"/>
</dbReference>
<dbReference type="InterPro" id="IPR020556">
    <property type="entry name" value="Amidase_CS"/>
</dbReference>
<evidence type="ECO:0000256" key="9">
    <source>
        <dbReference type="ARBA" id="ARBA00047407"/>
    </source>
</evidence>
<keyword evidence="12" id="KW-0808">Transferase</keyword>
<evidence type="ECO:0000256" key="6">
    <source>
        <dbReference type="ARBA" id="ARBA00022741"/>
    </source>
</evidence>
<accession>I0IET5</accession>
<dbReference type="InterPro" id="IPR004412">
    <property type="entry name" value="GatA"/>
</dbReference>
<name>I0IET5_PHYMF</name>
<dbReference type="HOGENOM" id="CLU_009600_0_3_0"/>
<dbReference type="GO" id="GO:0016740">
    <property type="term" value="F:transferase activity"/>
    <property type="evidence" value="ECO:0007669"/>
    <property type="project" value="UniProtKB-KW"/>
</dbReference>
<feature type="active site" description="Charge relay system" evidence="10">
    <location>
        <position position="158"/>
    </location>
</feature>
<comment type="catalytic activity">
    <reaction evidence="9 10">
        <text>L-glutamyl-tRNA(Gln) + L-glutamine + ATP + H2O = L-glutaminyl-tRNA(Gln) + L-glutamate + ADP + phosphate + H(+)</text>
        <dbReference type="Rhea" id="RHEA:17521"/>
        <dbReference type="Rhea" id="RHEA-COMP:9681"/>
        <dbReference type="Rhea" id="RHEA-COMP:9684"/>
        <dbReference type="ChEBI" id="CHEBI:15377"/>
        <dbReference type="ChEBI" id="CHEBI:15378"/>
        <dbReference type="ChEBI" id="CHEBI:29985"/>
        <dbReference type="ChEBI" id="CHEBI:30616"/>
        <dbReference type="ChEBI" id="CHEBI:43474"/>
        <dbReference type="ChEBI" id="CHEBI:58359"/>
        <dbReference type="ChEBI" id="CHEBI:78520"/>
        <dbReference type="ChEBI" id="CHEBI:78521"/>
        <dbReference type="ChEBI" id="CHEBI:456216"/>
        <dbReference type="EC" id="6.3.5.7"/>
    </reaction>
</comment>
<feature type="active site" description="Charge relay system" evidence="10">
    <location>
        <position position="83"/>
    </location>
</feature>
<sequence>MMTQDATPPDAAPADSVIGLRDAIAAGASAREGVAALLGRIGAANPELNAYREVYAEAALARAEAVDRGERSGPLAGVPIASKDVLCYDGGTTACGSRMLRGHRSPFSATCLARLEAAGAIVVGTCNMDEFALGSSTETSAYGPSLNPWDTARVPGGSSGGSAVALAAGLCSAALGTDTGGSIRQPAALCGVVGLKPTYGRISRHGLVACASSLDQVGPFTRTVADAALLLSVMAGDDPLDATTAPLPVEPELADAEAIHRPIRGLRVGLPRQYLDAEANHPAVQRAVERAMGWFRDAGAELVEVDLPHSRFGIPTYYVLMTAEVSSNLARYDGVHFGHRSPERTSGLDAMTRDSRGEAFGDEVKRRIMLGTYALSSGYHDALYERALRVRRLIANDFHRVFGTGGFEPPAASGGGCDVLLCPTTTGTAFKLGEKTDDPLSMYLNDIYTVNANLAGIAGISVPTGLAPAEEDAPELPVGVQLIGPAFGELRLLRAAAMLEAARGPMPRPPARG</sequence>
<dbReference type="PATRIC" id="fig|1142394.8.peg.1660"/>